<feature type="compositionally biased region" description="Basic and acidic residues" evidence="1">
    <location>
        <begin position="1"/>
        <end position="15"/>
    </location>
</feature>
<comment type="caution">
    <text evidence="3">The sequence shown here is derived from an EMBL/GenBank/DDBJ whole genome shotgun (WGS) entry which is preliminary data.</text>
</comment>
<evidence type="ECO:0000313" key="4">
    <source>
        <dbReference type="Proteomes" id="UP000297866"/>
    </source>
</evidence>
<dbReference type="AlphaFoldDB" id="A0A4R8UHH2"/>
<gene>
    <name evidence="3" type="ORF">E3O23_07220</name>
</gene>
<dbReference type="OrthoDB" id="5144581at2"/>
<evidence type="ECO:0000256" key="2">
    <source>
        <dbReference type="SAM" id="Phobius"/>
    </source>
</evidence>
<evidence type="ECO:0000313" key="3">
    <source>
        <dbReference type="EMBL" id="TFB51967.1"/>
    </source>
</evidence>
<keyword evidence="2" id="KW-0472">Membrane</keyword>
<protein>
    <submittedName>
        <fullName evidence="3">Uncharacterized protein</fullName>
    </submittedName>
</protein>
<name>A0A4R8UHH2_9MICO</name>
<keyword evidence="4" id="KW-1185">Reference proteome</keyword>
<sequence length="235" mass="25242">MTQDKDHPAGTDRELGALLARGARPTTEATTEVRDQLAEMAAAIVSTNQARSRRRAGLISVIVAPILVLGVAGTAYAVTNIDWSQLWHNTPEWAEWAQDPDATVHYALPGGGTCELRLGEVVYSPDPNRPADVAADPRAEQAARDFLRTADLLTVADVDAMITAMRDKDENWAQADDGTAVPFGYGTDNYNADVEYNMAVKQAIQVAVTDHVESMGIPSTGLGFQSQEQCTGADQ</sequence>
<evidence type="ECO:0000256" key="1">
    <source>
        <dbReference type="SAM" id="MobiDB-lite"/>
    </source>
</evidence>
<dbReference type="Proteomes" id="UP000297866">
    <property type="component" value="Unassembled WGS sequence"/>
</dbReference>
<keyword evidence="2" id="KW-0812">Transmembrane</keyword>
<feature type="transmembrane region" description="Helical" evidence="2">
    <location>
        <begin position="56"/>
        <end position="78"/>
    </location>
</feature>
<dbReference type="EMBL" id="SOEZ01000038">
    <property type="protein sequence ID" value="TFB51967.1"/>
    <property type="molecule type" value="Genomic_DNA"/>
</dbReference>
<proteinExistence type="predicted"/>
<dbReference type="RefSeq" id="WP_134489585.1">
    <property type="nucleotide sequence ID" value="NZ_SOEZ01000038.1"/>
</dbReference>
<organism evidence="3 4">
    <name type="scientific">Cryobacterium tagatosivorans</name>
    <dbReference type="NCBI Taxonomy" id="1259199"/>
    <lineage>
        <taxon>Bacteria</taxon>
        <taxon>Bacillati</taxon>
        <taxon>Actinomycetota</taxon>
        <taxon>Actinomycetes</taxon>
        <taxon>Micrococcales</taxon>
        <taxon>Microbacteriaceae</taxon>
        <taxon>Cryobacterium</taxon>
    </lineage>
</organism>
<reference evidence="3 4" key="1">
    <citation type="submission" date="2019-03" db="EMBL/GenBank/DDBJ databases">
        <title>Genomics of glacier-inhabiting Cryobacterium strains.</title>
        <authorList>
            <person name="Liu Q."/>
            <person name="Xin Y.-H."/>
        </authorList>
    </citation>
    <scope>NUCLEOTIDE SEQUENCE [LARGE SCALE GENOMIC DNA]</scope>
    <source>
        <strain evidence="3 4">Sr47</strain>
    </source>
</reference>
<feature type="region of interest" description="Disordered" evidence="1">
    <location>
        <begin position="1"/>
        <end position="29"/>
    </location>
</feature>
<accession>A0A4R8UHH2</accession>
<keyword evidence="2" id="KW-1133">Transmembrane helix</keyword>